<organism evidence="1 2">
    <name type="scientific">Mannheimia varigena USDA-ARS-USMARC-1296</name>
    <dbReference type="NCBI Taxonomy" id="1433287"/>
    <lineage>
        <taxon>Bacteria</taxon>
        <taxon>Pseudomonadati</taxon>
        <taxon>Pseudomonadota</taxon>
        <taxon>Gammaproteobacteria</taxon>
        <taxon>Pasteurellales</taxon>
        <taxon>Pasteurellaceae</taxon>
        <taxon>Mannheimia</taxon>
    </lineage>
</organism>
<dbReference type="Proteomes" id="UP000066995">
    <property type="component" value="Chromosome"/>
</dbReference>
<dbReference type="STRING" id="1433287.X808_17980"/>
<name>W0QGG7_9PAST</name>
<evidence type="ECO:0000313" key="1">
    <source>
        <dbReference type="EMBL" id="AHG76318.1"/>
    </source>
</evidence>
<keyword evidence="2" id="KW-1185">Reference proteome</keyword>
<sequence>MITQAMNPLQQAEPLYKVIAYIEHQGEPLLLAINQPHRQVWQIARKGMDENPATVSVRVMKQGGKDD</sequence>
<dbReference type="KEGG" id="mvi:X808_17980"/>
<protein>
    <submittedName>
        <fullName evidence="1">Uncharacterized protein</fullName>
    </submittedName>
</protein>
<reference evidence="1 2" key="1">
    <citation type="submission" date="2013-12" db="EMBL/GenBank/DDBJ databases">
        <title>Annotation of the Mannheimia varigena USDA-ARS-USMARC-1296 complete genome.</title>
        <authorList>
            <person name="Harhay G.P."/>
            <person name="Clawson M.L."/>
            <person name="Murray R.W."/>
            <person name="Lubbers B.V."/>
            <person name="Heaton M.P."/>
            <person name="Chitko-Mckown C.G."/>
            <person name="Harhay D.M."/>
            <person name="Smith T.P.L."/>
        </authorList>
    </citation>
    <scope>NUCLEOTIDE SEQUENCE [LARGE SCALE GENOMIC DNA]</scope>
    <source>
        <strain evidence="1 2">USDA-ARS-USMARC-1296</strain>
    </source>
</reference>
<dbReference type="HOGENOM" id="CLU_2807349_0_0_6"/>
<evidence type="ECO:0000313" key="2">
    <source>
        <dbReference type="Proteomes" id="UP000066995"/>
    </source>
</evidence>
<dbReference type="AlphaFoldDB" id="W0QGG7"/>
<dbReference type="PATRIC" id="fig|1433287.3.peg.1794"/>
<dbReference type="RefSeq" id="WP_025218006.1">
    <property type="nucleotide sequence ID" value="NZ_CP006943.1"/>
</dbReference>
<dbReference type="EMBL" id="CP006943">
    <property type="protein sequence ID" value="AHG76318.1"/>
    <property type="molecule type" value="Genomic_DNA"/>
</dbReference>
<proteinExistence type="predicted"/>
<accession>W0QGG7</accession>
<gene>
    <name evidence="1" type="ORF">X808_17980</name>
</gene>